<evidence type="ECO:0000313" key="2">
    <source>
        <dbReference type="Proteomes" id="UP000028864"/>
    </source>
</evidence>
<organism evidence="1 2">
    <name type="scientific">Mycolicibacterium neoaurum</name>
    <name type="common">Mycobacterium neoaurum</name>
    <dbReference type="NCBI Taxonomy" id="1795"/>
    <lineage>
        <taxon>Bacteria</taxon>
        <taxon>Bacillati</taxon>
        <taxon>Actinomycetota</taxon>
        <taxon>Actinomycetes</taxon>
        <taxon>Mycobacteriales</taxon>
        <taxon>Mycobacteriaceae</taxon>
        <taxon>Mycolicibacterium</taxon>
    </lineage>
</organism>
<proteinExistence type="predicted"/>
<name>A0AAV2WMJ6_MYCNE</name>
<dbReference type="Proteomes" id="UP000028864">
    <property type="component" value="Unassembled WGS sequence"/>
</dbReference>
<evidence type="ECO:0000313" key="1">
    <source>
        <dbReference type="EMBL" id="CDQ45594.1"/>
    </source>
</evidence>
<reference evidence="1" key="2">
    <citation type="submission" date="2015-09" db="EMBL/GenBank/DDBJ databases">
        <title>Draft genome sequence of Mycobacterium neoaurum DSM 44074.</title>
        <authorList>
            <person name="Croce O."/>
            <person name="Robert C."/>
            <person name="Raoult D."/>
            <person name="Drancourt M."/>
        </authorList>
    </citation>
    <scope>NUCLEOTIDE SEQUENCE</scope>
    <source>
        <strain evidence="1">DSM 44074</strain>
    </source>
</reference>
<accession>A0AAV2WMJ6</accession>
<protein>
    <submittedName>
        <fullName evidence="1">Uncharacterized protein</fullName>
    </submittedName>
</protein>
<dbReference type="EMBL" id="LK021339">
    <property type="protein sequence ID" value="CDQ45594.1"/>
    <property type="molecule type" value="Genomic_DNA"/>
</dbReference>
<dbReference type="AlphaFoldDB" id="A0AAV2WMJ6"/>
<gene>
    <name evidence="1" type="ORF">BN1047_03492</name>
</gene>
<sequence length="33" mass="3596">MTDLVAALTLLGAPAAVLLAVRCAIQRQFRREK</sequence>
<reference evidence="1" key="1">
    <citation type="submission" date="2014-05" db="EMBL/GenBank/DDBJ databases">
        <authorList>
            <person name="Urmite Genomes"/>
        </authorList>
    </citation>
    <scope>NUCLEOTIDE SEQUENCE</scope>
    <source>
        <strain evidence="1">DSM 44074</strain>
    </source>
</reference>